<dbReference type="RefSeq" id="WP_377573067.1">
    <property type="nucleotide sequence ID" value="NZ_JBHTKA010000001.1"/>
</dbReference>
<gene>
    <name evidence="2" type="ORF">ACFQ21_00105</name>
</gene>
<dbReference type="Proteomes" id="UP001597112">
    <property type="component" value="Unassembled WGS sequence"/>
</dbReference>
<evidence type="ECO:0000313" key="2">
    <source>
        <dbReference type="EMBL" id="MFD0997679.1"/>
    </source>
</evidence>
<protein>
    <submittedName>
        <fullName evidence="2">DUF6046 domain-containing protein</fullName>
    </submittedName>
</protein>
<evidence type="ECO:0000259" key="1">
    <source>
        <dbReference type="Pfam" id="PF19512"/>
    </source>
</evidence>
<sequence length="226" mass="25514">MSTAADIGPPFNVGDNTYKDSNILQTRFNLNEVYQAAFGTVRPPYPELVKESKGTGLLPFGSIGALKGSFKLKSIFNTDYTLPTKIDDWQIPQEPVIRIRGGVNIVETSLVRLDPVTNAIQRKNVLEEANLNNYQITIRGVILNEENFNSYPEEAIRRLKEIVEKPGSRSIENGITALWGITKIKIVDWDLDEVEGYLGAQAFELQCKSDEDFELEINENIERVYE</sequence>
<dbReference type="InterPro" id="IPR046109">
    <property type="entry name" value="DUF6046"/>
</dbReference>
<reference evidence="3" key="1">
    <citation type="journal article" date="2019" name="Int. J. Syst. Evol. Microbiol.">
        <title>The Global Catalogue of Microorganisms (GCM) 10K type strain sequencing project: providing services to taxonomists for standard genome sequencing and annotation.</title>
        <authorList>
            <consortium name="The Broad Institute Genomics Platform"/>
            <consortium name="The Broad Institute Genome Sequencing Center for Infectious Disease"/>
            <person name="Wu L."/>
            <person name="Ma J."/>
        </authorList>
    </citation>
    <scope>NUCLEOTIDE SEQUENCE [LARGE SCALE GENOMIC DNA]</scope>
    <source>
        <strain evidence="3">CCUG 58938</strain>
    </source>
</reference>
<accession>A0ABW3JV77</accession>
<feature type="domain" description="DUF6046" evidence="1">
    <location>
        <begin position="91"/>
        <end position="219"/>
    </location>
</feature>
<dbReference type="EMBL" id="JBHTKA010000001">
    <property type="protein sequence ID" value="MFD0997679.1"/>
    <property type="molecule type" value="Genomic_DNA"/>
</dbReference>
<organism evidence="2 3">
    <name type="scientific">Ohtaekwangia kribbensis</name>
    <dbReference type="NCBI Taxonomy" id="688913"/>
    <lineage>
        <taxon>Bacteria</taxon>
        <taxon>Pseudomonadati</taxon>
        <taxon>Bacteroidota</taxon>
        <taxon>Cytophagia</taxon>
        <taxon>Cytophagales</taxon>
        <taxon>Fulvivirgaceae</taxon>
        <taxon>Ohtaekwangia</taxon>
    </lineage>
</organism>
<proteinExistence type="predicted"/>
<name>A0ABW3JV77_9BACT</name>
<dbReference type="Pfam" id="PF19512">
    <property type="entry name" value="DUF6046"/>
    <property type="match status" value="1"/>
</dbReference>
<evidence type="ECO:0000313" key="3">
    <source>
        <dbReference type="Proteomes" id="UP001597112"/>
    </source>
</evidence>
<comment type="caution">
    <text evidence="2">The sequence shown here is derived from an EMBL/GenBank/DDBJ whole genome shotgun (WGS) entry which is preliminary data.</text>
</comment>
<keyword evidence="3" id="KW-1185">Reference proteome</keyword>